<accession>A0A1G1WG90</accession>
<dbReference type="PANTHER" id="PTHR34322:SF2">
    <property type="entry name" value="TRANSPOSASE IS200-LIKE DOMAIN-CONTAINING PROTEIN"/>
    <property type="match status" value="1"/>
</dbReference>
<dbReference type="Gene3D" id="3.30.70.1290">
    <property type="entry name" value="Transposase IS200-like"/>
    <property type="match status" value="1"/>
</dbReference>
<evidence type="ECO:0000313" key="2">
    <source>
        <dbReference type="EMBL" id="OGY26733.1"/>
    </source>
</evidence>
<dbReference type="InterPro" id="IPR002686">
    <property type="entry name" value="Transposase_17"/>
</dbReference>
<evidence type="ECO:0000313" key="3">
    <source>
        <dbReference type="Proteomes" id="UP000176645"/>
    </source>
</evidence>
<reference evidence="2 3" key="1">
    <citation type="journal article" date="2016" name="Nat. Commun.">
        <title>Thousands of microbial genomes shed light on interconnected biogeochemical processes in an aquifer system.</title>
        <authorList>
            <person name="Anantharaman K."/>
            <person name="Brown C.T."/>
            <person name="Hug L.A."/>
            <person name="Sharon I."/>
            <person name="Castelle C.J."/>
            <person name="Probst A.J."/>
            <person name="Thomas B.C."/>
            <person name="Singh A."/>
            <person name="Wilkins M.J."/>
            <person name="Karaoz U."/>
            <person name="Brodie E.L."/>
            <person name="Williams K.H."/>
            <person name="Hubbard S.S."/>
            <person name="Banfield J.F."/>
        </authorList>
    </citation>
    <scope>NUCLEOTIDE SEQUENCE [LARGE SCALE GENOMIC DNA]</scope>
</reference>
<comment type="caution">
    <text evidence="2">The sequence shown here is derived from an EMBL/GenBank/DDBJ whole genome shotgun (WGS) entry which is preliminary data.</text>
</comment>
<dbReference type="AlphaFoldDB" id="A0A1G1WG90"/>
<dbReference type="GO" id="GO:0003677">
    <property type="term" value="F:DNA binding"/>
    <property type="evidence" value="ECO:0007669"/>
    <property type="project" value="InterPro"/>
</dbReference>
<dbReference type="EMBL" id="MHCU01000059">
    <property type="protein sequence ID" value="OGY26733.1"/>
    <property type="molecule type" value="Genomic_DNA"/>
</dbReference>
<gene>
    <name evidence="2" type="ORF">A2Z42_01205</name>
</gene>
<proteinExistence type="predicted"/>
<dbReference type="SMART" id="SM01321">
    <property type="entry name" value="Y1_Tnp"/>
    <property type="match status" value="1"/>
</dbReference>
<dbReference type="Pfam" id="PF01797">
    <property type="entry name" value="Y1_Tnp"/>
    <property type="match status" value="1"/>
</dbReference>
<name>A0A1G1WG90_9BACT</name>
<dbReference type="InterPro" id="IPR036515">
    <property type="entry name" value="Transposase_17_sf"/>
</dbReference>
<protein>
    <recommendedName>
        <fullName evidence="1">Transposase IS200-like domain-containing protein</fullName>
    </recommendedName>
</protein>
<feature type="domain" description="Transposase IS200-like" evidence="1">
    <location>
        <begin position="9"/>
        <end position="146"/>
    </location>
</feature>
<evidence type="ECO:0000259" key="1">
    <source>
        <dbReference type="SMART" id="SM01321"/>
    </source>
</evidence>
<dbReference type="GO" id="GO:0004803">
    <property type="term" value="F:transposase activity"/>
    <property type="evidence" value="ECO:0007669"/>
    <property type="project" value="InterPro"/>
</dbReference>
<dbReference type="GO" id="GO:0006313">
    <property type="term" value="P:DNA transposition"/>
    <property type="evidence" value="ECO:0007669"/>
    <property type="project" value="InterPro"/>
</dbReference>
<sequence>MPKRVTPIITGEIYHVFNRGVEKRSVFLTDGDHRRFYNTLIYYQNSNVTTRYSFRVRKSLAKEAKDNQKLIEIICFCLMPNHFHLLLKQLTDGGIATFLGRLTNSYTRYFNTKHKRVGHLFQAPYKAVRVETDEQFIHVSRYIHLNPFASGITRNLKTYQWSSYQEYLGVSPSGVCRSEEVLDLFPKPRRENYHKFVMDQADYARSLELIKHQLMD</sequence>
<dbReference type="PANTHER" id="PTHR34322">
    <property type="entry name" value="TRANSPOSASE, Y1_TNP DOMAIN-CONTAINING"/>
    <property type="match status" value="1"/>
</dbReference>
<organism evidence="2 3">
    <name type="scientific">Candidatus Woykebacteria bacterium RBG_19FT_COMBO_43_10</name>
    <dbReference type="NCBI Taxonomy" id="1802598"/>
    <lineage>
        <taxon>Bacteria</taxon>
        <taxon>Candidatus Woykeibacteriota</taxon>
    </lineage>
</organism>
<dbReference type="SUPFAM" id="SSF143422">
    <property type="entry name" value="Transposase IS200-like"/>
    <property type="match status" value="1"/>
</dbReference>
<dbReference type="Proteomes" id="UP000176645">
    <property type="component" value="Unassembled WGS sequence"/>
</dbReference>